<dbReference type="InterPro" id="IPR000838">
    <property type="entry name" value="RNA_pol_sigma70_ECF_CS"/>
</dbReference>
<name>A0ABT8L4R9_9BACT</name>
<dbReference type="Gene3D" id="1.10.1740.10">
    <property type="match status" value="1"/>
</dbReference>
<feature type="domain" description="DUF6596" evidence="4">
    <location>
        <begin position="190"/>
        <end position="291"/>
    </location>
</feature>
<proteinExistence type="inferred from homology"/>
<keyword evidence="1" id="KW-0805">Transcription regulation</keyword>
<dbReference type="Pfam" id="PF08281">
    <property type="entry name" value="Sigma70_r4_2"/>
    <property type="match status" value="1"/>
</dbReference>
<dbReference type="InterPro" id="IPR013325">
    <property type="entry name" value="RNA_pol_sigma_r2"/>
</dbReference>
<dbReference type="RefSeq" id="WP_346757361.1">
    <property type="nucleotide sequence ID" value="NZ_JAUJEB010000001.1"/>
</dbReference>
<keyword evidence="1" id="KW-0731">Sigma factor</keyword>
<evidence type="ECO:0000313" key="6">
    <source>
        <dbReference type="Proteomes" id="UP001172083"/>
    </source>
</evidence>
<dbReference type="Pfam" id="PF04542">
    <property type="entry name" value="Sigma70_r2"/>
    <property type="match status" value="1"/>
</dbReference>
<keyword evidence="6" id="KW-1185">Reference proteome</keyword>
<dbReference type="InterPro" id="IPR013249">
    <property type="entry name" value="RNA_pol_sigma70_r4_t2"/>
</dbReference>
<feature type="domain" description="RNA polymerase sigma-70 region 2" evidence="2">
    <location>
        <begin position="19"/>
        <end position="82"/>
    </location>
</feature>
<dbReference type="InterPro" id="IPR013324">
    <property type="entry name" value="RNA_pol_sigma_r3/r4-like"/>
</dbReference>
<evidence type="ECO:0000259" key="3">
    <source>
        <dbReference type="Pfam" id="PF08281"/>
    </source>
</evidence>
<dbReference type="Proteomes" id="UP001172083">
    <property type="component" value="Unassembled WGS sequence"/>
</dbReference>
<gene>
    <name evidence="5" type="ORF">QQ020_08235</name>
</gene>
<evidence type="ECO:0000313" key="5">
    <source>
        <dbReference type="EMBL" id="MDN5212036.1"/>
    </source>
</evidence>
<reference evidence="5" key="1">
    <citation type="submission" date="2023-06" db="EMBL/GenBank/DDBJ databases">
        <title>Genomic of Agaribacillus aureum.</title>
        <authorList>
            <person name="Wang G."/>
        </authorList>
    </citation>
    <scope>NUCLEOTIDE SEQUENCE</scope>
    <source>
        <strain evidence="5">BMA12</strain>
    </source>
</reference>
<accession>A0ABT8L4R9</accession>
<dbReference type="InterPro" id="IPR011990">
    <property type="entry name" value="TPR-like_helical_dom_sf"/>
</dbReference>
<evidence type="ECO:0000256" key="1">
    <source>
        <dbReference type="RuleBase" id="RU000716"/>
    </source>
</evidence>
<dbReference type="Gene3D" id="1.25.40.10">
    <property type="entry name" value="Tetratricopeptide repeat domain"/>
    <property type="match status" value="1"/>
</dbReference>
<organism evidence="5 6">
    <name type="scientific">Agaribacillus aureus</name>
    <dbReference type="NCBI Taxonomy" id="3051825"/>
    <lineage>
        <taxon>Bacteria</taxon>
        <taxon>Pseudomonadati</taxon>
        <taxon>Bacteroidota</taxon>
        <taxon>Cytophagia</taxon>
        <taxon>Cytophagales</taxon>
        <taxon>Splendidivirgaceae</taxon>
        <taxon>Agaribacillus</taxon>
    </lineage>
</organism>
<protein>
    <recommendedName>
        <fullName evidence="1">RNA polymerase sigma factor</fullName>
    </recommendedName>
</protein>
<dbReference type="InterPro" id="IPR036388">
    <property type="entry name" value="WH-like_DNA-bd_sf"/>
</dbReference>
<comment type="similarity">
    <text evidence="1">Belongs to the sigma-70 factor family. ECF subfamily.</text>
</comment>
<comment type="caution">
    <text evidence="5">The sequence shown here is derived from an EMBL/GenBank/DDBJ whole genome shotgun (WGS) entry which is preliminary data.</text>
</comment>
<dbReference type="Pfam" id="PF20239">
    <property type="entry name" value="DUF6596"/>
    <property type="match status" value="1"/>
</dbReference>
<keyword evidence="1" id="KW-0804">Transcription</keyword>
<dbReference type="SUPFAM" id="SSF88946">
    <property type="entry name" value="Sigma2 domain of RNA polymerase sigma factors"/>
    <property type="match status" value="1"/>
</dbReference>
<dbReference type="SUPFAM" id="SSF88659">
    <property type="entry name" value="Sigma3 and sigma4 domains of RNA polymerase sigma factors"/>
    <property type="match status" value="1"/>
</dbReference>
<evidence type="ECO:0000259" key="4">
    <source>
        <dbReference type="Pfam" id="PF20239"/>
    </source>
</evidence>
<dbReference type="InterPro" id="IPR014284">
    <property type="entry name" value="RNA_pol_sigma-70_dom"/>
</dbReference>
<dbReference type="EMBL" id="JAUJEB010000001">
    <property type="protein sequence ID" value="MDN5212036.1"/>
    <property type="molecule type" value="Genomic_DNA"/>
</dbReference>
<feature type="domain" description="RNA polymerase sigma factor 70 region 4 type 2" evidence="3">
    <location>
        <begin position="122"/>
        <end position="173"/>
    </location>
</feature>
<dbReference type="PROSITE" id="PS01063">
    <property type="entry name" value="SIGMA70_ECF"/>
    <property type="match status" value="1"/>
</dbReference>
<dbReference type="InterPro" id="IPR046531">
    <property type="entry name" value="DUF6596"/>
</dbReference>
<sequence length="425" mass="47901">MHKKPGQSIDELTDHFFRHEYAKMVAVIGHYFKTENLNLAEDIVQDSLLQALKHWEFHGIPPNPTAWLYSVAKNKTLNVLKRGNINRKVIAESISLSSSDPEVSIAENFSPHKIADSLLEMMFVCCHSALSREARVVLILKTLCGFNISEIARAFITNHETINKRLVRARKALKENQVQFEIPEQDLGPRLSSVLEAIYLLFNEGYNATTGDHLIRYELCLEAIRLTKLIVDHPKFESNTTAHALLALMYLNSARFETRLDSDGNILEMSQQDRSRWNTKLINQGLFHLDEIRNAKEIGIYPILATVAAHHATAATYEDTDWRSILTLYDQLLTFDNSPVVKLNRAVALAKVHGNQQALKALAALEATGALRSYAPFYATLGSLQMEEGFYSKAEINFRHALQLTGTTPSTKALNTKLAECIKKN</sequence>
<evidence type="ECO:0000259" key="2">
    <source>
        <dbReference type="Pfam" id="PF04542"/>
    </source>
</evidence>
<keyword evidence="1" id="KW-0238">DNA-binding</keyword>
<dbReference type="Gene3D" id="1.10.10.10">
    <property type="entry name" value="Winged helix-like DNA-binding domain superfamily/Winged helix DNA-binding domain"/>
    <property type="match status" value="1"/>
</dbReference>
<dbReference type="PANTHER" id="PTHR47756">
    <property type="entry name" value="BLL6612 PROTEIN-RELATED"/>
    <property type="match status" value="1"/>
</dbReference>
<dbReference type="NCBIfam" id="TIGR02937">
    <property type="entry name" value="sigma70-ECF"/>
    <property type="match status" value="1"/>
</dbReference>
<dbReference type="PANTHER" id="PTHR47756:SF2">
    <property type="entry name" value="BLL6612 PROTEIN"/>
    <property type="match status" value="1"/>
</dbReference>
<dbReference type="InterPro" id="IPR007627">
    <property type="entry name" value="RNA_pol_sigma70_r2"/>
</dbReference>